<organism evidence="2 3">
    <name type="scientific">Rhamnusium bicolor</name>
    <dbReference type="NCBI Taxonomy" id="1586634"/>
    <lineage>
        <taxon>Eukaryota</taxon>
        <taxon>Metazoa</taxon>
        <taxon>Ecdysozoa</taxon>
        <taxon>Arthropoda</taxon>
        <taxon>Hexapoda</taxon>
        <taxon>Insecta</taxon>
        <taxon>Pterygota</taxon>
        <taxon>Neoptera</taxon>
        <taxon>Endopterygota</taxon>
        <taxon>Coleoptera</taxon>
        <taxon>Polyphaga</taxon>
        <taxon>Cucujiformia</taxon>
        <taxon>Chrysomeloidea</taxon>
        <taxon>Cerambycidae</taxon>
        <taxon>Lepturinae</taxon>
        <taxon>Rhagiini</taxon>
        <taxon>Rhamnusium</taxon>
    </lineage>
</organism>
<dbReference type="InterPro" id="IPR004875">
    <property type="entry name" value="DDE_SF_endonuclease_dom"/>
</dbReference>
<reference evidence="2" key="1">
    <citation type="journal article" date="2023" name="Insect Mol. Biol.">
        <title>Genome sequencing provides insights into the evolution of gene families encoding plant cell wall-degrading enzymes in longhorned beetles.</title>
        <authorList>
            <person name="Shin N.R."/>
            <person name="Okamura Y."/>
            <person name="Kirsch R."/>
            <person name="Pauchet Y."/>
        </authorList>
    </citation>
    <scope>NUCLEOTIDE SEQUENCE</scope>
    <source>
        <strain evidence="2">RBIC_L_NR</strain>
    </source>
</reference>
<dbReference type="Pfam" id="PF03184">
    <property type="entry name" value="DDE_1"/>
    <property type="match status" value="1"/>
</dbReference>
<gene>
    <name evidence="2" type="ORF">NQ314_001164</name>
</gene>
<feature type="domain" description="DDE-1" evidence="1">
    <location>
        <begin position="1"/>
        <end position="64"/>
    </location>
</feature>
<name>A0AAV8ZUR2_9CUCU</name>
<sequence length="96" mass="10901">MDNHESHISINVINYVRDNGIVFLSLHPHTSHKMQPLDVGVFGPFKGKCKKAFNDWHLNHPGRTVTIYDIPSLTKTAFFESFTLKNITSDFQTSGI</sequence>
<comment type="caution">
    <text evidence="2">The sequence shown here is derived from an EMBL/GenBank/DDBJ whole genome shotgun (WGS) entry which is preliminary data.</text>
</comment>
<evidence type="ECO:0000259" key="1">
    <source>
        <dbReference type="Pfam" id="PF03184"/>
    </source>
</evidence>
<keyword evidence="3" id="KW-1185">Reference proteome</keyword>
<dbReference type="GO" id="GO:0003676">
    <property type="term" value="F:nucleic acid binding"/>
    <property type="evidence" value="ECO:0007669"/>
    <property type="project" value="InterPro"/>
</dbReference>
<evidence type="ECO:0000313" key="2">
    <source>
        <dbReference type="EMBL" id="KAJ8970548.1"/>
    </source>
</evidence>
<evidence type="ECO:0000313" key="3">
    <source>
        <dbReference type="Proteomes" id="UP001162156"/>
    </source>
</evidence>
<proteinExistence type="predicted"/>
<dbReference type="AlphaFoldDB" id="A0AAV8ZUR2"/>
<accession>A0AAV8ZUR2</accession>
<dbReference type="Proteomes" id="UP001162156">
    <property type="component" value="Unassembled WGS sequence"/>
</dbReference>
<protein>
    <recommendedName>
        <fullName evidence="1">DDE-1 domain-containing protein</fullName>
    </recommendedName>
</protein>
<dbReference type="EMBL" id="JANEYF010000337">
    <property type="protein sequence ID" value="KAJ8970548.1"/>
    <property type="molecule type" value="Genomic_DNA"/>
</dbReference>